<proteinExistence type="predicted"/>
<dbReference type="EMBL" id="KN833718">
    <property type="protein sequence ID" value="KIK24225.1"/>
    <property type="molecule type" value="Genomic_DNA"/>
</dbReference>
<accession>A0A0C9YGY8</accession>
<evidence type="ECO:0000313" key="2">
    <source>
        <dbReference type="Proteomes" id="UP000054018"/>
    </source>
</evidence>
<organism evidence="1 2">
    <name type="scientific">Pisolithus microcarpus 441</name>
    <dbReference type="NCBI Taxonomy" id="765257"/>
    <lineage>
        <taxon>Eukaryota</taxon>
        <taxon>Fungi</taxon>
        <taxon>Dikarya</taxon>
        <taxon>Basidiomycota</taxon>
        <taxon>Agaricomycotina</taxon>
        <taxon>Agaricomycetes</taxon>
        <taxon>Agaricomycetidae</taxon>
        <taxon>Boletales</taxon>
        <taxon>Sclerodermatineae</taxon>
        <taxon>Pisolithaceae</taxon>
        <taxon>Pisolithus</taxon>
    </lineage>
</organism>
<dbReference type="Proteomes" id="UP000054018">
    <property type="component" value="Unassembled WGS sequence"/>
</dbReference>
<name>A0A0C9YGY8_9AGAM</name>
<protein>
    <submittedName>
        <fullName evidence="1">Uncharacterized protein</fullName>
    </submittedName>
</protein>
<evidence type="ECO:0000313" key="1">
    <source>
        <dbReference type="EMBL" id="KIK24225.1"/>
    </source>
</evidence>
<sequence length="79" mass="8495">MDCNENVSWALFSLPLLPSPSVTAAFRAYTPTSFSHVFSSFWHSFYASSAAKQVSSHIAHPVSVALPVTLLDKPPSISG</sequence>
<reference evidence="2" key="2">
    <citation type="submission" date="2015-01" db="EMBL/GenBank/DDBJ databases">
        <title>Evolutionary Origins and Diversification of the Mycorrhizal Mutualists.</title>
        <authorList>
            <consortium name="DOE Joint Genome Institute"/>
            <consortium name="Mycorrhizal Genomics Consortium"/>
            <person name="Kohler A."/>
            <person name="Kuo A."/>
            <person name="Nagy L.G."/>
            <person name="Floudas D."/>
            <person name="Copeland A."/>
            <person name="Barry K.W."/>
            <person name="Cichocki N."/>
            <person name="Veneault-Fourrey C."/>
            <person name="LaButti K."/>
            <person name="Lindquist E.A."/>
            <person name="Lipzen A."/>
            <person name="Lundell T."/>
            <person name="Morin E."/>
            <person name="Murat C."/>
            <person name="Riley R."/>
            <person name="Ohm R."/>
            <person name="Sun H."/>
            <person name="Tunlid A."/>
            <person name="Henrissat B."/>
            <person name="Grigoriev I.V."/>
            <person name="Hibbett D.S."/>
            <person name="Martin F."/>
        </authorList>
    </citation>
    <scope>NUCLEOTIDE SEQUENCE [LARGE SCALE GENOMIC DNA]</scope>
    <source>
        <strain evidence="2">441</strain>
    </source>
</reference>
<keyword evidence="2" id="KW-1185">Reference proteome</keyword>
<dbReference type="HOGENOM" id="CLU_2606935_0_0_1"/>
<dbReference type="AlphaFoldDB" id="A0A0C9YGY8"/>
<reference evidence="1 2" key="1">
    <citation type="submission" date="2014-04" db="EMBL/GenBank/DDBJ databases">
        <authorList>
            <consortium name="DOE Joint Genome Institute"/>
            <person name="Kuo A."/>
            <person name="Kohler A."/>
            <person name="Costa M.D."/>
            <person name="Nagy L.G."/>
            <person name="Floudas D."/>
            <person name="Copeland A."/>
            <person name="Barry K.W."/>
            <person name="Cichocki N."/>
            <person name="Veneault-Fourrey C."/>
            <person name="LaButti K."/>
            <person name="Lindquist E.A."/>
            <person name="Lipzen A."/>
            <person name="Lundell T."/>
            <person name="Morin E."/>
            <person name="Murat C."/>
            <person name="Sun H."/>
            <person name="Tunlid A."/>
            <person name="Henrissat B."/>
            <person name="Grigoriev I.V."/>
            <person name="Hibbett D.S."/>
            <person name="Martin F."/>
            <person name="Nordberg H.P."/>
            <person name="Cantor M.N."/>
            <person name="Hua S.X."/>
        </authorList>
    </citation>
    <scope>NUCLEOTIDE SEQUENCE [LARGE SCALE GENOMIC DNA]</scope>
    <source>
        <strain evidence="1 2">441</strain>
    </source>
</reference>
<gene>
    <name evidence="1" type="ORF">PISMIDRAFT_678403</name>
</gene>